<evidence type="ECO:0000256" key="1">
    <source>
        <dbReference type="ARBA" id="ARBA00000707"/>
    </source>
</evidence>
<dbReference type="InterPro" id="IPR001394">
    <property type="entry name" value="Peptidase_C19_UCH"/>
</dbReference>
<accession>A0A131Z5T0</accession>
<dbReference type="AlphaFoldDB" id="A0A131Z5T0"/>
<dbReference type="GO" id="GO:0006508">
    <property type="term" value="P:proteolysis"/>
    <property type="evidence" value="ECO:0007669"/>
    <property type="project" value="UniProtKB-KW"/>
</dbReference>
<dbReference type="InterPro" id="IPR018200">
    <property type="entry name" value="USP_CS"/>
</dbReference>
<dbReference type="GO" id="GO:0016579">
    <property type="term" value="P:protein deubiquitination"/>
    <property type="evidence" value="ECO:0007669"/>
    <property type="project" value="InterPro"/>
</dbReference>
<dbReference type="SUPFAM" id="SSF54001">
    <property type="entry name" value="Cysteine proteinases"/>
    <property type="match status" value="1"/>
</dbReference>
<dbReference type="EMBL" id="GEDV01002427">
    <property type="protein sequence ID" value="JAP86130.1"/>
    <property type="molecule type" value="Transcribed_RNA"/>
</dbReference>
<keyword evidence="6 10" id="KW-0378">Hydrolase</keyword>
<dbReference type="EC" id="3.4.19.12" evidence="3"/>
<evidence type="ECO:0000259" key="9">
    <source>
        <dbReference type="PROSITE" id="PS50235"/>
    </source>
</evidence>
<protein>
    <recommendedName>
        <fullName evidence="3">ubiquitinyl hydrolase 1</fullName>
        <ecNumber evidence="3">3.4.19.12</ecNumber>
    </recommendedName>
</protein>
<feature type="compositionally biased region" description="Low complexity" evidence="8">
    <location>
        <begin position="258"/>
        <end position="268"/>
    </location>
</feature>
<evidence type="ECO:0000256" key="5">
    <source>
        <dbReference type="ARBA" id="ARBA00022786"/>
    </source>
</evidence>
<dbReference type="PANTHER" id="PTHR24006">
    <property type="entry name" value="UBIQUITIN CARBOXYL-TERMINAL HYDROLASE"/>
    <property type="match status" value="1"/>
</dbReference>
<dbReference type="InterPro" id="IPR028889">
    <property type="entry name" value="USP"/>
</dbReference>
<evidence type="ECO:0000256" key="3">
    <source>
        <dbReference type="ARBA" id="ARBA00012759"/>
    </source>
</evidence>
<feature type="region of interest" description="Disordered" evidence="8">
    <location>
        <begin position="123"/>
        <end position="153"/>
    </location>
</feature>
<sequence length="800" mass="88588">MGDARLSLEFFNWDNLPHEDIQILNEALKNGSGCVELPWQDEEDCLDTHALPSEQPGLPSCPGTLEPEPTLASPLQETLQIQQLYLRPQQVYPPAQYSPGHHHPPVINPEMVCDFSEQLQPQPTLPLEGIGKRPPGRRGHHRNKGMHHNSRSELAAHAPPVEVLERMGDPVRHMPLTYAPGQTGYSYSYPQPVYYMCVQPAQPFYNPAQGHHPLSFVTAVVSPQPPPHVAMAAPSTLAGEPVTAAHYAEPPDLSLPKEVASPATTSTSEPPPVVTDEMEPAELLASSVSSEADEALHEIAKPASPLPTTFPTDVPEEAVPVVEQTRTVPVEQTRAETAGEESAAAPPVVNGSGSATRCWADLFKKGTSDAEGGNKRQPVVPFARDGVTSDCEDEVRPCRPSVPESVDTRLGRALHKFTVNHTPPLIQPRGLENGKNWCYINANLQALLACPAFYNLLHSLPLVPGLPGSNATPFMECLIYFLQTYAVPMVRETGKKDEMVVAKAYDPEHFRDLLMKIKPDCKKGKQEDAEEFLSFMLNGLHDEMVSSMRSVSNGLNGQCNGEAQPPVEHVDDDDDDEGAWKTVIHRNRHQVTRSAEYLPSPLMDIFGGEMRSSVTADGETSASLQPFFTLQLDIQDGVKTVEDALLHLAAEEKVQNYHSSKSNKEVDALRRTTLEKLPLVLILHLKRFVYDKNGGCKKLMNAIHIPHQLQLDRKLVPSSERWSNKQRCYILFAVLSHSGERTDKGHYVTDAFHPAGRTWFRCDDDNVSPIAQGDLLRFENSSLVPYLLFYRRADTEHQAR</sequence>
<evidence type="ECO:0000256" key="4">
    <source>
        <dbReference type="ARBA" id="ARBA00022670"/>
    </source>
</evidence>
<name>A0A131Z5T0_RHIAP</name>
<evidence type="ECO:0000256" key="7">
    <source>
        <dbReference type="ARBA" id="ARBA00022807"/>
    </source>
</evidence>
<feature type="compositionally biased region" description="Basic residues" evidence="8">
    <location>
        <begin position="134"/>
        <end position="149"/>
    </location>
</feature>
<dbReference type="GO" id="GO:0005634">
    <property type="term" value="C:nucleus"/>
    <property type="evidence" value="ECO:0007669"/>
    <property type="project" value="TreeGrafter"/>
</dbReference>
<feature type="domain" description="USP" evidence="9">
    <location>
        <begin position="429"/>
        <end position="793"/>
    </location>
</feature>
<dbReference type="PROSITE" id="PS50235">
    <property type="entry name" value="USP_3"/>
    <property type="match status" value="1"/>
</dbReference>
<dbReference type="PANTHER" id="PTHR24006:SF687">
    <property type="entry name" value="UBIQUITIN CARBOXYL-TERMINAL HYDROLASE 10"/>
    <property type="match status" value="1"/>
</dbReference>
<evidence type="ECO:0000313" key="10">
    <source>
        <dbReference type="EMBL" id="JAP86130.1"/>
    </source>
</evidence>
<dbReference type="InterPro" id="IPR038765">
    <property type="entry name" value="Papain-like_cys_pep_sf"/>
</dbReference>
<organism evidence="10">
    <name type="scientific">Rhipicephalus appendiculatus</name>
    <name type="common">Brown ear tick</name>
    <dbReference type="NCBI Taxonomy" id="34631"/>
    <lineage>
        <taxon>Eukaryota</taxon>
        <taxon>Metazoa</taxon>
        <taxon>Ecdysozoa</taxon>
        <taxon>Arthropoda</taxon>
        <taxon>Chelicerata</taxon>
        <taxon>Arachnida</taxon>
        <taxon>Acari</taxon>
        <taxon>Parasitiformes</taxon>
        <taxon>Ixodida</taxon>
        <taxon>Ixodoidea</taxon>
        <taxon>Ixodidae</taxon>
        <taxon>Rhipicephalinae</taxon>
        <taxon>Rhipicephalus</taxon>
        <taxon>Rhipicephalus</taxon>
    </lineage>
</organism>
<comment type="similarity">
    <text evidence="2">Belongs to the peptidase C19 family. USP10 subfamily.</text>
</comment>
<evidence type="ECO:0000256" key="8">
    <source>
        <dbReference type="SAM" id="MobiDB-lite"/>
    </source>
</evidence>
<proteinExistence type="inferred from homology"/>
<keyword evidence="4" id="KW-0645">Protease</keyword>
<keyword evidence="7" id="KW-0788">Thiol protease</keyword>
<dbReference type="PROSITE" id="PS00973">
    <property type="entry name" value="USP_2"/>
    <property type="match status" value="1"/>
</dbReference>
<keyword evidence="5" id="KW-0833">Ubl conjugation pathway</keyword>
<dbReference type="GO" id="GO:0005829">
    <property type="term" value="C:cytosol"/>
    <property type="evidence" value="ECO:0007669"/>
    <property type="project" value="TreeGrafter"/>
</dbReference>
<dbReference type="Pfam" id="PF00443">
    <property type="entry name" value="UCH"/>
    <property type="match status" value="1"/>
</dbReference>
<dbReference type="GO" id="GO:0004843">
    <property type="term" value="F:cysteine-type deubiquitinase activity"/>
    <property type="evidence" value="ECO:0007669"/>
    <property type="project" value="UniProtKB-EC"/>
</dbReference>
<dbReference type="CDD" id="cd02257">
    <property type="entry name" value="Peptidase_C19"/>
    <property type="match status" value="1"/>
</dbReference>
<evidence type="ECO:0000256" key="6">
    <source>
        <dbReference type="ARBA" id="ARBA00022801"/>
    </source>
</evidence>
<evidence type="ECO:0000256" key="2">
    <source>
        <dbReference type="ARBA" id="ARBA00005427"/>
    </source>
</evidence>
<reference evidence="10" key="1">
    <citation type="journal article" date="2016" name="Ticks Tick Borne Dis.">
        <title>De novo assembly and annotation of the salivary gland transcriptome of Rhipicephalus appendiculatus male and female ticks during blood feeding.</title>
        <authorList>
            <person name="de Castro M.H."/>
            <person name="de Klerk D."/>
            <person name="Pienaar R."/>
            <person name="Latif A.A."/>
            <person name="Rees D.J."/>
            <person name="Mans B.J."/>
        </authorList>
    </citation>
    <scope>NUCLEOTIDE SEQUENCE</scope>
    <source>
        <tissue evidence="10">Salivary glands</tissue>
    </source>
</reference>
<feature type="region of interest" description="Disordered" evidence="8">
    <location>
        <begin position="252"/>
        <end position="275"/>
    </location>
</feature>
<dbReference type="Gene3D" id="3.90.70.10">
    <property type="entry name" value="Cysteine proteinases"/>
    <property type="match status" value="1"/>
</dbReference>
<dbReference type="InterPro" id="IPR050164">
    <property type="entry name" value="Peptidase_C19"/>
</dbReference>
<comment type="catalytic activity">
    <reaction evidence="1">
        <text>Thiol-dependent hydrolysis of ester, thioester, amide, peptide and isopeptide bonds formed by the C-terminal Gly of ubiquitin (a 76-residue protein attached to proteins as an intracellular targeting signal).</text>
        <dbReference type="EC" id="3.4.19.12"/>
    </reaction>
</comment>